<dbReference type="RefSeq" id="WP_180286135.1">
    <property type="nucleotide sequence ID" value="NZ_JABFDB010000039.1"/>
</dbReference>
<evidence type="ECO:0000313" key="2">
    <source>
        <dbReference type="Proteomes" id="UP000584642"/>
    </source>
</evidence>
<dbReference type="Proteomes" id="UP000584642">
    <property type="component" value="Unassembled WGS sequence"/>
</dbReference>
<evidence type="ECO:0008006" key="3">
    <source>
        <dbReference type="Google" id="ProtNLM"/>
    </source>
</evidence>
<proteinExistence type="predicted"/>
<organism evidence="1 2">
    <name type="scientific">Azospirillum oleiclasticum</name>
    <dbReference type="NCBI Taxonomy" id="2735135"/>
    <lineage>
        <taxon>Bacteria</taxon>
        <taxon>Pseudomonadati</taxon>
        <taxon>Pseudomonadota</taxon>
        <taxon>Alphaproteobacteria</taxon>
        <taxon>Rhodospirillales</taxon>
        <taxon>Azospirillaceae</taxon>
        <taxon>Azospirillum</taxon>
    </lineage>
</organism>
<name>A0ABX2TLT6_9PROT</name>
<dbReference type="EMBL" id="JABFDB010000039">
    <property type="protein sequence ID" value="NYZ24366.1"/>
    <property type="molecule type" value="Genomic_DNA"/>
</dbReference>
<protein>
    <recommendedName>
        <fullName evidence="3">Conjugal transfer protein TrbI</fullName>
    </recommendedName>
</protein>
<comment type="caution">
    <text evidence="1">The sequence shown here is derived from an EMBL/GenBank/DDBJ whole genome shotgun (WGS) entry which is preliminary data.</text>
</comment>
<keyword evidence="2" id="KW-1185">Reference proteome</keyword>
<reference evidence="1 2" key="1">
    <citation type="submission" date="2020-05" db="EMBL/GenBank/DDBJ databases">
        <title>Azospirillum oleiclasticum sp. nov, a nitrogen-fixing and heavy crude oil-emulsifying bacterium isolated from the crude oil of Yumen Oilfield.</title>
        <authorList>
            <person name="Wu D."/>
            <person name="Cai M."/>
            <person name="Zhang X."/>
        </authorList>
    </citation>
    <scope>NUCLEOTIDE SEQUENCE [LARGE SCALE GENOMIC DNA]</scope>
    <source>
        <strain evidence="1 2">ROY-1-1-2</strain>
    </source>
</reference>
<accession>A0ABX2TLT6</accession>
<gene>
    <name evidence="1" type="ORF">HND93_32060</name>
</gene>
<sequence length="116" mass="11870">MLAVVAATAALTAETMVPAGRGGGGRAGAAGLKALSGGSGGYGGLTDRVYNHIGRVIGSAYDNQRIAAGVLGQQLGRLGSEYARRGLDVAPTLEIRPGYRFTVMVTNDIVRPPWKG</sequence>
<evidence type="ECO:0000313" key="1">
    <source>
        <dbReference type="EMBL" id="NYZ24366.1"/>
    </source>
</evidence>